<dbReference type="InterPro" id="IPR044868">
    <property type="entry name" value="Rpn13/ADRM1_Pru"/>
</dbReference>
<evidence type="ECO:0000256" key="6">
    <source>
        <dbReference type="ARBA" id="ARBA00023242"/>
    </source>
</evidence>
<comment type="subcellular location">
    <subcellularLocation>
        <location evidence="2">Cytoplasm</location>
    </subcellularLocation>
    <subcellularLocation>
        <location evidence="1">Nucleus</location>
    </subcellularLocation>
</comment>
<dbReference type="PANTHER" id="PTHR12225:SF0">
    <property type="entry name" value="PROTEASOMAL UBIQUITIN RECEPTOR ADRM1"/>
    <property type="match status" value="1"/>
</dbReference>
<dbReference type="InterPro" id="IPR006773">
    <property type="entry name" value="Rpn13/ADRM1"/>
</dbReference>
<keyword evidence="4" id="KW-0963">Cytoplasm</keyword>
<evidence type="ECO:0000256" key="5">
    <source>
        <dbReference type="ARBA" id="ARBA00022942"/>
    </source>
</evidence>
<feature type="region of interest" description="Disordered" evidence="9">
    <location>
        <begin position="191"/>
        <end position="225"/>
    </location>
</feature>
<dbReference type="InterPro" id="IPR032368">
    <property type="entry name" value="RPN13_DEUBAD"/>
</dbReference>
<keyword evidence="6" id="KW-0539">Nucleus</keyword>
<dbReference type="GO" id="GO:0070628">
    <property type="term" value="F:proteasome binding"/>
    <property type="evidence" value="ECO:0007669"/>
    <property type="project" value="TreeGrafter"/>
</dbReference>
<organism evidence="12 13">
    <name type="scientific">Parastrongyloides trichosuri</name>
    <name type="common">Possum-specific nematode worm</name>
    <dbReference type="NCBI Taxonomy" id="131310"/>
    <lineage>
        <taxon>Eukaryota</taxon>
        <taxon>Metazoa</taxon>
        <taxon>Ecdysozoa</taxon>
        <taxon>Nematoda</taxon>
        <taxon>Chromadorea</taxon>
        <taxon>Rhabditida</taxon>
        <taxon>Tylenchina</taxon>
        <taxon>Panagrolaimomorpha</taxon>
        <taxon>Strongyloidoidea</taxon>
        <taxon>Strongyloididae</taxon>
        <taxon>Parastrongyloides</taxon>
    </lineage>
</organism>
<protein>
    <recommendedName>
        <fullName evidence="8">Proteasomal ubiquitin receptor ADRM1 homolog</fullName>
    </recommendedName>
</protein>
<dbReference type="WBParaSite" id="PTRK_0000281000.1">
    <property type="protein sequence ID" value="PTRK_0000281000.1"/>
    <property type="gene ID" value="PTRK_0000281000"/>
</dbReference>
<dbReference type="Gene3D" id="2.30.29.70">
    <property type="entry name" value="Proteasomal ubiquitin receptor Rpn13/ADRM1"/>
    <property type="match status" value="1"/>
</dbReference>
<dbReference type="Gene3D" id="1.10.2020.20">
    <property type="match status" value="1"/>
</dbReference>
<evidence type="ECO:0000259" key="10">
    <source>
        <dbReference type="PROSITE" id="PS51916"/>
    </source>
</evidence>
<evidence type="ECO:0000256" key="1">
    <source>
        <dbReference type="ARBA" id="ARBA00004123"/>
    </source>
</evidence>
<dbReference type="Pfam" id="PF16550">
    <property type="entry name" value="RPN13_C"/>
    <property type="match status" value="1"/>
</dbReference>
<comment type="similarity">
    <text evidence="3">Belongs to the ADRM1 family.</text>
</comment>
<evidence type="ECO:0000313" key="13">
    <source>
        <dbReference type="WBParaSite" id="PTRK_0000281000.1"/>
    </source>
</evidence>
<dbReference type="InterPro" id="IPR044867">
    <property type="entry name" value="DEUBAD_dom"/>
</dbReference>
<dbReference type="InterPro" id="IPR038633">
    <property type="entry name" value="Rpn13/ADRM1_Pru_sf"/>
</dbReference>
<keyword evidence="12" id="KW-1185">Reference proteome</keyword>
<dbReference type="STRING" id="131310.A0A0N4Z6K4"/>
<dbReference type="CDD" id="cd13314">
    <property type="entry name" value="PH_Rpn13"/>
    <property type="match status" value="1"/>
</dbReference>
<evidence type="ECO:0000256" key="4">
    <source>
        <dbReference type="ARBA" id="ARBA00022490"/>
    </source>
</evidence>
<dbReference type="Pfam" id="PF04683">
    <property type="entry name" value="Rpn13_ADRM1_Pru"/>
    <property type="match status" value="1"/>
</dbReference>
<accession>A0A0N4Z6K4</accession>
<feature type="compositionally biased region" description="Basic and acidic residues" evidence="9">
    <location>
        <begin position="332"/>
        <end position="346"/>
    </location>
</feature>
<dbReference type="GO" id="GO:0005634">
    <property type="term" value="C:nucleus"/>
    <property type="evidence" value="ECO:0007669"/>
    <property type="project" value="UniProtKB-SubCell"/>
</dbReference>
<name>A0A0N4Z6K4_PARTI</name>
<feature type="region of interest" description="Disordered" evidence="9">
    <location>
        <begin position="315"/>
        <end position="352"/>
    </location>
</feature>
<dbReference type="PANTHER" id="PTHR12225">
    <property type="entry name" value="ADHESION REGULATING MOLECULE 1 110 KDA CELL MEMBRANE GLYCOPROTEIN"/>
    <property type="match status" value="1"/>
</dbReference>
<reference evidence="13" key="1">
    <citation type="submission" date="2017-02" db="UniProtKB">
        <authorList>
            <consortium name="WormBaseParasite"/>
        </authorList>
    </citation>
    <scope>IDENTIFICATION</scope>
</reference>
<evidence type="ECO:0000256" key="7">
    <source>
        <dbReference type="ARBA" id="ARBA00054744"/>
    </source>
</evidence>
<sequence length="352" mass="38185">MAVMFANTRSSSEASRGVLYEFKAGRSFLEDGSSENTKKVIAEKTKGLIIIKRSSDQLTHFCWKNRECNTIVDDFIIFPGDTDFSEVTECPDGRVFMLKFKSNNDRKLYWLQEGDKTKGDEITEKVKDLLNNPQPERSSGRSGGGTGGREAGINFKNFSDTKADGNELLGALDQNQLMQLLTLMNGGSATSESVANLSSLGDKGSVDGTNKSTRSSKSSKKQPDLSTIITTKNVLDSAIANASQLTPHLPKEEPIKQDVQEIKDSLNSPAFKEAVSTIGHAIKSGQAGPILEQFGLPKESVTAASSGNLVEFAKSLSSTETTEPMSITEDDQGVKEPEAKKNRPDIDNMDVD</sequence>
<dbReference type="Proteomes" id="UP000038045">
    <property type="component" value="Unplaced"/>
</dbReference>
<feature type="domain" description="DEUBAD" evidence="10">
    <location>
        <begin position="216"/>
        <end position="326"/>
    </location>
</feature>
<feature type="compositionally biased region" description="Gly residues" evidence="9">
    <location>
        <begin position="141"/>
        <end position="150"/>
    </location>
</feature>
<feature type="region of interest" description="Disordered" evidence="9">
    <location>
        <begin position="127"/>
        <end position="157"/>
    </location>
</feature>
<feature type="compositionally biased region" description="Polar residues" evidence="9">
    <location>
        <begin position="315"/>
        <end position="325"/>
    </location>
</feature>
<dbReference type="GO" id="GO:0061133">
    <property type="term" value="F:endopeptidase activator activity"/>
    <property type="evidence" value="ECO:0007669"/>
    <property type="project" value="TreeGrafter"/>
</dbReference>
<evidence type="ECO:0000259" key="11">
    <source>
        <dbReference type="PROSITE" id="PS51917"/>
    </source>
</evidence>
<dbReference type="GO" id="GO:0008541">
    <property type="term" value="C:proteasome regulatory particle, lid subcomplex"/>
    <property type="evidence" value="ECO:0007669"/>
    <property type="project" value="TreeGrafter"/>
</dbReference>
<dbReference type="FunFam" id="2.30.29.70:FF:000001">
    <property type="entry name" value="Proteasomal ubiquitin receptor ADRM1"/>
    <property type="match status" value="1"/>
</dbReference>
<proteinExistence type="inferred from homology"/>
<dbReference type="PROSITE" id="PS51917">
    <property type="entry name" value="PRU"/>
    <property type="match status" value="1"/>
</dbReference>
<dbReference type="InterPro" id="IPR038108">
    <property type="entry name" value="RPN13_DEUBAD_sf"/>
</dbReference>
<dbReference type="GO" id="GO:0005737">
    <property type="term" value="C:cytoplasm"/>
    <property type="evidence" value="ECO:0007669"/>
    <property type="project" value="UniProtKB-SubCell"/>
</dbReference>
<evidence type="ECO:0000256" key="3">
    <source>
        <dbReference type="ARBA" id="ARBA00009216"/>
    </source>
</evidence>
<evidence type="ECO:0000256" key="2">
    <source>
        <dbReference type="ARBA" id="ARBA00004496"/>
    </source>
</evidence>
<evidence type="ECO:0000313" key="12">
    <source>
        <dbReference type="Proteomes" id="UP000038045"/>
    </source>
</evidence>
<comment type="function">
    <text evidence="7">May function as a proteasomal ubiquitin receptor. May promote the deubiquitinating activity associated with the 26S proteasome.</text>
</comment>
<dbReference type="PROSITE" id="PS51916">
    <property type="entry name" value="DEUBAD"/>
    <property type="match status" value="1"/>
</dbReference>
<feature type="domain" description="Pru" evidence="11">
    <location>
        <begin position="14"/>
        <end position="133"/>
    </location>
</feature>
<keyword evidence="5" id="KW-0647">Proteasome</keyword>
<evidence type="ECO:0000256" key="9">
    <source>
        <dbReference type="SAM" id="MobiDB-lite"/>
    </source>
</evidence>
<dbReference type="AlphaFoldDB" id="A0A0N4Z6K4"/>
<evidence type="ECO:0000256" key="8">
    <source>
        <dbReference type="ARBA" id="ARBA00070663"/>
    </source>
</evidence>